<dbReference type="Pfam" id="PF20153">
    <property type="entry name" value="DUF6535"/>
    <property type="match status" value="1"/>
</dbReference>
<comment type="caution">
    <text evidence="4">The sequence shown here is derived from an EMBL/GenBank/DDBJ whole genome shotgun (WGS) entry which is preliminary data.</text>
</comment>
<dbReference type="Proteomes" id="UP001362999">
    <property type="component" value="Unassembled WGS sequence"/>
</dbReference>
<feature type="transmembrane region" description="Helical" evidence="2">
    <location>
        <begin position="231"/>
        <end position="251"/>
    </location>
</feature>
<organism evidence="4 5">
    <name type="scientific">Favolaschia claudopus</name>
    <dbReference type="NCBI Taxonomy" id="2862362"/>
    <lineage>
        <taxon>Eukaryota</taxon>
        <taxon>Fungi</taxon>
        <taxon>Dikarya</taxon>
        <taxon>Basidiomycota</taxon>
        <taxon>Agaricomycotina</taxon>
        <taxon>Agaricomycetes</taxon>
        <taxon>Agaricomycetidae</taxon>
        <taxon>Agaricales</taxon>
        <taxon>Marasmiineae</taxon>
        <taxon>Mycenaceae</taxon>
        <taxon>Favolaschia</taxon>
    </lineage>
</organism>
<protein>
    <recommendedName>
        <fullName evidence="3">DUF6535 domain-containing protein</fullName>
    </recommendedName>
</protein>
<proteinExistence type="predicted"/>
<feature type="domain" description="DUF6535" evidence="3">
    <location>
        <begin position="73"/>
        <end position="249"/>
    </location>
</feature>
<feature type="region of interest" description="Disordered" evidence="1">
    <location>
        <begin position="38"/>
        <end position="62"/>
    </location>
</feature>
<evidence type="ECO:0000313" key="5">
    <source>
        <dbReference type="Proteomes" id="UP001362999"/>
    </source>
</evidence>
<evidence type="ECO:0000313" key="4">
    <source>
        <dbReference type="EMBL" id="KAK7018269.1"/>
    </source>
</evidence>
<name>A0AAW0B192_9AGAR</name>
<dbReference type="EMBL" id="JAWWNJ010000046">
    <property type="protein sequence ID" value="KAK7018269.1"/>
    <property type="molecule type" value="Genomic_DNA"/>
</dbReference>
<gene>
    <name evidence="4" type="ORF">R3P38DRAFT_2715474</name>
</gene>
<accession>A0AAW0B192</accession>
<dbReference type="AlphaFoldDB" id="A0AAW0B192"/>
<evidence type="ECO:0000259" key="3">
    <source>
        <dbReference type="Pfam" id="PF20153"/>
    </source>
</evidence>
<keyword evidence="2" id="KW-0472">Membrane</keyword>
<feature type="transmembrane region" description="Helical" evidence="2">
    <location>
        <begin position="207"/>
        <end position="225"/>
    </location>
</feature>
<keyword evidence="2" id="KW-1133">Transmembrane helix</keyword>
<sequence>MLSNSHDAEKSAPHRHSTLNSLKHAFASMSPWHHRSKFGARKGSQTWPKYEKKSTNSSSPLHALNEDSSAKFWSIYISEAERYDSALMESWKADMEGMLIFSGLFSASLTAFIIESYRSLVPDPGSMTVELLTRISDQLSAQANGSQFSPAPSPPFEVPLSSLVCNGLWFVSLGLSLICALLSTFVEQWARDFLHKTERVHSPIRRARVFSFLFYGLTRFEMHTIVDIIPLLLQLSLLLFFAGLAAFLLPINHIMTGIVISILAVFAACYALITVLPLIYLECPYRTPLSKFLWRFVHYLTEPLGVVPSSPHDLNDGVLTAAMQRRSTRDERAVLWTLETLTDNNELLPFVEATHDIIETAPIGSRDENDHLFRLVLQTADPHASLPRRILSLLWSAETLSFSDPLRERRQLAGLRGLWALGLVAARSTRGPANEIYGIGRTSLNALSSPPAYRLSLDAVVPYAHLKSIQSRFEDIAIMFSSRDMTLVKERRRAITSLQGMISTLENDCKRARIAHELAPVLDSFTRLIHSNMNSEGGSPDTWHSTDFQYVVRILQELQSGRTISWPFHLAKIVLHLVSTAFRDGVVPYKILRTCKEILPHVSAVPPHLIPLLQSSEPFPRGPKDIGPALHAQLTSFSHTDTIHDLMRCTLRLLPLLDPKSVVPIIHWYLTNQPPDDPEKWRYAGRDCDFAVLWQMIMASIDGDSDGEENENAQQLALADHTQLCGIVKLWLSGDLKCGEADCRKLLALVERTEAFGLAMSSLPTIKAMFSAQLLALDKSLVDSAPPAAPDDSLPLVSLSPRLMLDSDSDPYQGKTRLASRLSDRYASVFIEFLEACASPDTTPYEAPATIRYLRNQWRPLLASDRCMSPSVQAKFAQAVSGVVNRAFDSTSFDSMQNLASSAVLLLALQDGLDPDGKLAEQFTDLESMVVIHQAVHRISEDLLLASTPGGVSGIMGTRMHRGFSVTSEGVGS</sequence>
<feature type="transmembrane region" description="Helical" evidence="2">
    <location>
        <begin position="167"/>
        <end position="186"/>
    </location>
</feature>
<feature type="transmembrane region" description="Helical" evidence="2">
    <location>
        <begin position="258"/>
        <end position="281"/>
    </location>
</feature>
<dbReference type="InterPro" id="IPR045338">
    <property type="entry name" value="DUF6535"/>
</dbReference>
<keyword evidence="5" id="KW-1185">Reference proteome</keyword>
<feature type="transmembrane region" description="Helical" evidence="2">
    <location>
        <begin position="98"/>
        <end position="117"/>
    </location>
</feature>
<evidence type="ECO:0000256" key="1">
    <source>
        <dbReference type="SAM" id="MobiDB-lite"/>
    </source>
</evidence>
<reference evidence="4 5" key="1">
    <citation type="journal article" date="2024" name="J Genomics">
        <title>Draft genome sequencing and assembly of Favolaschia claudopus CIRM-BRFM 2984 isolated from oak limbs.</title>
        <authorList>
            <person name="Navarro D."/>
            <person name="Drula E."/>
            <person name="Chaduli D."/>
            <person name="Cazenave R."/>
            <person name="Ahrendt S."/>
            <person name="Wang J."/>
            <person name="Lipzen A."/>
            <person name="Daum C."/>
            <person name="Barry K."/>
            <person name="Grigoriev I.V."/>
            <person name="Favel A."/>
            <person name="Rosso M.N."/>
            <person name="Martin F."/>
        </authorList>
    </citation>
    <scope>NUCLEOTIDE SEQUENCE [LARGE SCALE GENOMIC DNA]</scope>
    <source>
        <strain evidence="4 5">CIRM-BRFM 2984</strain>
    </source>
</reference>
<evidence type="ECO:0000256" key="2">
    <source>
        <dbReference type="SAM" id="Phobius"/>
    </source>
</evidence>
<keyword evidence="2" id="KW-0812">Transmembrane</keyword>